<organism evidence="2 3">
    <name type="scientific">Metaclostridioides mangenotii</name>
    <dbReference type="NCBI Taxonomy" id="1540"/>
    <lineage>
        <taxon>Bacteria</taxon>
        <taxon>Bacillati</taxon>
        <taxon>Bacillota</taxon>
        <taxon>Clostridia</taxon>
        <taxon>Peptostreptococcales</taxon>
        <taxon>Peptostreptococcaceae</taxon>
        <taxon>Metaclostridioides</taxon>
    </lineage>
</organism>
<dbReference type="SUPFAM" id="SSF54523">
    <property type="entry name" value="Pili subunits"/>
    <property type="match status" value="1"/>
</dbReference>
<proteinExistence type="predicted"/>
<dbReference type="NCBIfam" id="TIGR02532">
    <property type="entry name" value="IV_pilin_GFxxxE"/>
    <property type="match status" value="1"/>
</dbReference>
<keyword evidence="3" id="KW-1185">Reference proteome</keyword>
<accession>A0ABS4EAI4</accession>
<dbReference type="PROSITE" id="PS00409">
    <property type="entry name" value="PROKAR_NTER_METHYL"/>
    <property type="match status" value="1"/>
</dbReference>
<name>A0ABS4EAI4_9FIRM</name>
<evidence type="ECO:0000313" key="3">
    <source>
        <dbReference type="Proteomes" id="UP000767291"/>
    </source>
</evidence>
<evidence type="ECO:0000256" key="1">
    <source>
        <dbReference type="SAM" id="Phobius"/>
    </source>
</evidence>
<gene>
    <name evidence="2" type="ORF">J2Z43_001345</name>
</gene>
<dbReference type="InterPro" id="IPR012902">
    <property type="entry name" value="N_methyl_site"/>
</dbReference>
<keyword evidence="1" id="KW-1133">Transmembrane helix</keyword>
<dbReference type="EMBL" id="JAGGJX010000002">
    <property type="protein sequence ID" value="MBP1854952.1"/>
    <property type="molecule type" value="Genomic_DNA"/>
</dbReference>
<keyword evidence="1" id="KW-0472">Membrane</keyword>
<protein>
    <submittedName>
        <fullName evidence="2">Type IV pilus assembly protein PilA</fullName>
    </submittedName>
</protein>
<dbReference type="InterPro" id="IPR045584">
    <property type="entry name" value="Pilin-like"/>
</dbReference>
<dbReference type="Proteomes" id="UP000767291">
    <property type="component" value="Unassembled WGS sequence"/>
</dbReference>
<reference evidence="2 3" key="1">
    <citation type="submission" date="2021-03" db="EMBL/GenBank/DDBJ databases">
        <title>Genomic Encyclopedia of Type Strains, Phase IV (KMG-IV): sequencing the most valuable type-strain genomes for metagenomic binning, comparative biology and taxonomic classification.</title>
        <authorList>
            <person name="Goeker M."/>
        </authorList>
    </citation>
    <scope>NUCLEOTIDE SEQUENCE [LARGE SCALE GENOMIC DNA]</scope>
    <source>
        <strain evidence="2 3">DSM 1289</strain>
    </source>
</reference>
<evidence type="ECO:0000313" key="2">
    <source>
        <dbReference type="EMBL" id="MBP1854952.1"/>
    </source>
</evidence>
<keyword evidence="1" id="KW-0812">Transmembrane</keyword>
<dbReference type="Gene3D" id="3.30.700.10">
    <property type="entry name" value="Glycoprotein, Type 4 Pilin"/>
    <property type="match status" value="1"/>
</dbReference>
<feature type="transmembrane region" description="Helical" evidence="1">
    <location>
        <begin position="21"/>
        <end position="42"/>
    </location>
</feature>
<sequence length="128" mass="14043">MGIKIKNKKLFRLKDRKKKGFTLVEMVIVITILGILSSIALVKYGKVQDNAKLNADYTNAANIATATSIAISDDKSIAENISVETLKEKGYLNTVPVPQSKVGSFTIKVLYGGDDIAVFVDTEQFYPK</sequence>
<dbReference type="RefSeq" id="WP_234926123.1">
    <property type="nucleotide sequence ID" value="NZ_BAAACS010000002.1"/>
</dbReference>
<dbReference type="Pfam" id="PF07963">
    <property type="entry name" value="N_methyl"/>
    <property type="match status" value="1"/>
</dbReference>
<comment type="caution">
    <text evidence="2">The sequence shown here is derived from an EMBL/GenBank/DDBJ whole genome shotgun (WGS) entry which is preliminary data.</text>
</comment>